<evidence type="ECO:0000313" key="2">
    <source>
        <dbReference type="Proteomes" id="UP001148737"/>
    </source>
</evidence>
<comment type="caution">
    <text evidence="1">The sequence shown here is derived from an EMBL/GenBank/DDBJ whole genome shotgun (WGS) entry which is preliminary data.</text>
</comment>
<accession>A0ACC1QMM3</accession>
<organism evidence="1 2">
    <name type="scientific">Lecanicillium saksenae</name>
    <dbReference type="NCBI Taxonomy" id="468837"/>
    <lineage>
        <taxon>Eukaryota</taxon>
        <taxon>Fungi</taxon>
        <taxon>Dikarya</taxon>
        <taxon>Ascomycota</taxon>
        <taxon>Pezizomycotina</taxon>
        <taxon>Sordariomycetes</taxon>
        <taxon>Hypocreomycetidae</taxon>
        <taxon>Hypocreales</taxon>
        <taxon>Cordycipitaceae</taxon>
        <taxon>Lecanicillium</taxon>
    </lineage>
</organism>
<evidence type="ECO:0000313" key="1">
    <source>
        <dbReference type="EMBL" id="KAJ3480580.1"/>
    </source>
</evidence>
<dbReference type="Proteomes" id="UP001148737">
    <property type="component" value="Unassembled WGS sequence"/>
</dbReference>
<gene>
    <name evidence="1" type="ORF">NLG97_g8038</name>
</gene>
<reference evidence="1" key="1">
    <citation type="submission" date="2022-07" db="EMBL/GenBank/DDBJ databases">
        <title>Genome Sequence of Lecanicillium saksenae.</title>
        <authorList>
            <person name="Buettner E."/>
        </authorList>
    </citation>
    <scope>NUCLEOTIDE SEQUENCE</scope>
    <source>
        <strain evidence="1">VT-O1</strain>
    </source>
</reference>
<dbReference type="EMBL" id="JANAKD010001335">
    <property type="protein sequence ID" value="KAJ3480580.1"/>
    <property type="molecule type" value="Genomic_DNA"/>
</dbReference>
<keyword evidence="2" id="KW-1185">Reference proteome</keyword>
<name>A0ACC1QMM3_9HYPO</name>
<proteinExistence type="predicted"/>
<protein>
    <submittedName>
        <fullName evidence="1">Uncharacterized protein</fullName>
    </submittedName>
</protein>
<sequence>MTRSKLDNSRDVPSPAAPSPAAPSPAAPSPAAPSPESREDASSQLETWYKSPNSPPEHETSTETTGSVDGDSQNDKRRRKLGAVTLNIGKNETERIQVPGLASLGRVYLRYETEVIAERRRIKFFRKRNLRCSAESRELLAAMKPKHKKALAHHFVRRRWEEIGIWNDTWKFENPSKSIWKWNWETRRLLDSDGNLPFTGGAFKECLNLDPGEYANSVKSRAQNQIPNGQWTGENGNDFISSRPWFAFEIERRVERTRRARSDDAATGVDTDIFVRDRWIEAGLWNAKWDTVTGAQNQFLVGWRWDHEDSEPQWADFQDLERRDGLANIAATLGFPLPTLETMPTSGPSAEDGSASELSFSVFEDETEAQAGTLMSVAADTGSAVTTAEEERGSTAQDEANQGTQRETEGSGANLVKDEDKENIEPPPVLRRSKRIANMKAQSAMRDAEAAEAAEAAQVAQQNQPASRAAPRRRRRQPVDDLPSSGKPARGGKRRVLADITEDIAAANPPKAPAKKRRRRG</sequence>